<keyword evidence="1" id="KW-0812">Transmembrane</keyword>
<dbReference type="EMBL" id="UZAH01008326">
    <property type="protein sequence ID" value="VDO34079.1"/>
    <property type="molecule type" value="Genomic_DNA"/>
</dbReference>
<name>A0A3P7UQ56_HELPZ</name>
<evidence type="ECO:0008006" key="3">
    <source>
        <dbReference type="Google" id="ProtNLM"/>
    </source>
</evidence>
<evidence type="ECO:0000313" key="2">
    <source>
        <dbReference type="EMBL" id="VDO34079.1"/>
    </source>
</evidence>
<organism evidence="2">
    <name type="scientific">Heligmosomoides polygyrus</name>
    <name type="common">Parasitic roundworm</name>
    <dbReference type="NCBI Taxonomy" id="6339"/>
    <lineage>
        <taxon>Eukaryota</taxon>
        <taxon>Metazoa</taxon>
        <taxon>Ecdysozoa</taxon>
        <taxon>Nematoda</taxon>
        <taxon>Chromadorea</taxon>
        <taxon>Rhabditida</taxon>
        <taxon>Rhabditina</taxon>
        <taxon>Rhabditomorpha</taxon>
        <taxon>Strongyloidea</taxon>
        <taxon>Heligmosomidae</taxon>
        <taxon>Heligmosomoides</taxon>
    </lineage>
</organism>
<evidence type="ECO:0000256" key="1">
    <source>
        <dbReference type="SAM" id="Phobius"/>
    </source>
</evidence>
<protein>
    <recommendedName>
        <fullName evidence="3">MFS transporter</fullName>
    </recommendedName>
</protein>
<feature type="transmembrane region" description="Helical" evidence="1">
    <location>
        <begin position="17"/>
        <end position="36"/>
    </location>
</feature>
<proteinExistence type="predicted"/>
<gene>
    <name evidence="2" type="ORF">HPBE_LOCUS3368</name>
</gene>
<dbReference type="OrthoDB" id="5822365at2759"/>
<sequence length="64" mass="7385">MLLLVFLNSRAGMRRRYIFFSLVSIGDILDGFYLVYPSIARLTEMSSGTFDGGQWPRWLFAFAL</sequence>
<reference evidence="2" key="1">
    <citation type="submission" date="2018-11" db="EMBL/GenBank/DDBJ databases">
        <authorList>
            <consortium name="Pathogen Informatics"/>
        </authorList>
    </citation>
    <scope>NUCLEOTIDE SEQUENCE [LARGE SCALE GENOMIC DNA]</scope>
</reference>
<keyword evidence="1" id="KW-1133">Transmembrane helix</keyword>
<accession>A0A3P7UQ56</accession>
<dbReference type="AlphaFoldDB" id="A0A3P7UQ56"/>
<keyword evidence="1" id="KW-0472">Membrane</keyword>